<feature type="region of interest" description="Disordered" evidence="1">
    <location>
        <begin position="23"/>
        <end position="42"/>
    </location>
</feature>
<evidence type="ECO:0000256" key="1">
    <source>
        <dbReference type="SAM" id="MobiDB-lite"/>
    </source>
</evidence>
<gene>
    <name evidence="2" type="ORF">ACFPVY_04295</name>
</gene>
<protein>
    <recommendedName>
        <fullName evidence="4">NHL repeat containing protein</fullName>
    </recommendedName>
</protein>
<dbReference type="SUPFAM" id="SSF63825">
    <property type="entry name" value="YWTD domain"/>
    <property type="match status" value="1"/>
</dbReference>
<proteinExistence type="predicted"/>
<evidence type="ECO:0008006" key="4">
    <source>
        <dbReference type="Google" id="ProtNLM"/>
    </source>
</evidence>
<dbReference type="PROSITE" id="PS51257">
    <property type="entry name" value="PROKAR_LIPOPROTEIN"/>
    <property type="match status" value="1"/>
</dbReference>
<comment type="caution">
    <text evidence="2">The sequence shown here is derived from an EMBL/GenBank/DDBJ whole genome shotgun (WGS) entry which is preliminary data.</text>
</comment>
<accession>A0ABW1PM36</accession>
<sequence length="339" mass="36129">MKKNLFLVALSVSAIGVVSCSSDDDSGNNNGGSNDPDTELFASSNTSGTISYTDLTTSSPVARFFSTGSVDADGIYFDDDRNEVIIASRTNNRLEVYGNFREALAGTGSSLTMTASSTTGDFTNAREITVDDDRVIVAQDQFATNGLQNRLFVYLRTATGFTLEKTFDVSFKLWGIHIKDGNLFAVEDLTNRVAVFNNIFSKQSGALTADKSVAIEGLVRTHGIDFDDNTVVLTDVGDANSDSDGGIVVIENFISVFSGTVDGGTIALSNQKRIYGSNTMLGNPVDVSIDDDSNKIYVAERLNGGGRVLTFAYPTAADANVAPTANRIEPGVTGIYLRD</sequence>
<dbReference type="SUPFAM" id="SSF63829">
    <property type="entry name" value="Calcium-dependent phosphotriesterase"/>
    <property type="match status" value="1"/>
</dbReference>
<keyword evidence="3" id="KW-1185">Reference proteome</keyword>
<dbReference type="RefSeq" id="WP_379790536.1">
    <property type="nucleotide sequence ID" value="NZ_JBHSQB010000004.1"/>
</dbReference>
<organism evidence="2 3">
    <name type="scientific">Flavobacterium qiangtangense</name>
    <dbReference type="NCBI Taxonomy" id="1442595"/>
    <lineage>
        <taxon>Bacteria</taxon>
        <taxon>Pseudomonadati</taxon>
        <taxon>Bacteroidota</taxon>
        <taxon>Flavobacteriia</taxon>
        <taxon>Flavobacteriales</taxon>
        <taxon>Flavobacteriaceae</taxon>
        <taxon>Flavobacterium</taxon>
    </lineage>
</organism>
<evidence type="ECO:0000313" key="2">
    <source>
        <dbReference type="EMBL" id="MFC6095857.1"/>
    </source>
</evidence>
<evidence type="ECO:0000313" key="3">
    <source>
        <dbReference type="Proteomes" id="UP001596287"/>
    </source>
</evidence>
<reference evidence="3" key="1">
    <citation type="journal article" date="2019" name="Int. J. Syst. Evol. Microbiol.">
        <title>The Global Catalogue of Microorganisms (GCM) 10K type strain sequencing project: providing services to taxonomists for standard genome sequencing and annotation.</title>
        <authorList>
            <consortium name="The Broad Institute Genomics Platform"/>
            <consortium name="The Broad Institute Genome Sequencing Center for Infectious Disease"/>
            <person name="Wu L."/>
            <person name="Ma J."/>
        </authorList>
    </citation>
    <scope>NUCLEOTIDE SEQUENCE [LARGE SCALE GENOMIC DNA]</scope>
    <source>
        <strain evidence="3">CCUG 49679</strain>
    </source>
</reference>
<dbReference type="EMBL" id="JBHSQB010000004">
    <property type="protein sequence ID" value="MFC6095857.1"/>
    <property type="molecule type" value="Genomic_DNA"/>
</dbReference>
<dbReference type="Proteomes" id="UP001596287">
    <property type="component" value="Unassembled WGS sequence"/>
</dbReference>
<name>A0ABW1PM36_9FLAO</name>